<evidence type="ECO:0000313" key="1">
    <source>
        <dbReference type="EMBL" id="KAJ1369372.1"/>
    </source>
</evidence>
<dbReference type="Proteomes" id="UP001196413">
    <property type="component" value="Unassembled WGS sequence"/>
</dbReference>
<proteinExistence type="predicted"/>
<reference evidence="1" key="1">
    <citation type="submission" date="2021-06" db="EMBL/GenBank/DDBJ databases">
        <title>Parelaphostrongylus tenuis whole genome reference sequence.</title>
        <authorList>
            <person name="Garwood T.J."/>
            <person name="Larsen P.A."/>
            <person name="Fountain-Jones N.M."/>
            <person name="Garbe J.R."/>
            <person name="Macchietto M.G."/>
            <person name="Kania S.A."/>
            <person name="Gerhold R.W."/>
            <person name="Richards J.E."/>
            <person name="Wolf T.M."/>
        </authorList>
    </citation>
    <scope>NUCLEOTIDE SEQUENCE</scope>
    <source>
        <strain evidence="1">MNPRO001-30</strain>
        <tissue evidence="1">Meninges</tissue>
    </source>
</reference>
<protein>
    <recommendedName>
        <fullName evidence="3">C2H2-type domain-containing protein</fullName>
    </recommendedName>
</protein>
<gene>
    <name evidence="1" type="ORF">KIN20_030812</name>
</gene>
<keyword evidence="2" id="KW-1185">Reference proteome</keyword>
<comment type="caution">
    <text evidence="1">The sequence shown here is derived from an EMBL/GenBank/DDBJ whole genome shotgun (WGS) entry which is preliminary data.</text>
</comment>
<accession>A0AAD5R498</accession>
<sequence length="76" mass="8621">MCKHINNKHTRFPLYGCSMCHFSSRSTVSVSRHMANHGRAADSVGARAHVTKLCPSRKEHKKMKEMFEVCFGVKLS</sequence>
<dbReference type="AlphaFoldDB" id="A0AAD5R498"/>
<name>A0AAD5R498_PARTN</name>
<organism evidence="1 2">
    <name type="scientific">Parelaphostrongylus tenuis</name>
    <name type="common">Meningeal worm</name>
    <dbReference type="NCBI Taxonomy" id="148309"/>
    <lineage>
        <taxon>Eukaryota</taxon>
        <taxon>Metazoa</taxon>
        <taxon>Ecdysozoa</taxon>
        <taxon>Nematoda</taxon>
        <taxon>Chromadorea</taxon>
        <taxon>Rhabditida</taxon>
        <taxon>Rhabditina</taxon>
        <taxon>Rhabditomorpha</taxon>
        <taxon>Strongyloidea</taxon>
        <taxon>Metastrongylidae</taxon>
        <taxon>Parelaphostrongylus</taxon>
    </lineage>
</organism>
<evidence type="ECO:0000313" key="2">
    <source>
        <dbReference type="Proteomes" id="UP001196413"/>
    </source>
</evidence>
<evidence type="ECO:0008006" key="3">
    <source>
        <dbReference type="Google" id="ProtNLM"/>
    </source>
</evidence>
<dbReference type="EMBL" id="JAHQIW010006521">
    <property type="protein sequence ID" value="KAJ1369372.1"/>
    <property type="molecule type" value="Genomic_DNA"/>
</dbReference>